<protein>
    <submittedName>
        <fullName evidence="2">Uncharacterized protein</fullName>
    </submittedName>
</protein>
<dbReference type="EMBL" id="PZQS01000001">
    <property type="protein sequence ID" value="PVD37894.1"/>
    <property type="molecule type" value="Genomic_DNA"/>
</dbReference>
<comment type="caution">
    <text evidence="2">The sequence shown here is derived from an EMBL/GenBank/DDBJ whole genome shotgun (WGS) entry which is preliminary data.</text>
</comment>
<sequence>MACYFRLAALLRHDAGRPPACRSCAKAIMDERLNGSDVTVGAVGSGGKLPGPGLCYNGRQGGEEGGGCKESPFPGDDWDTTMRSKCGTWGGVFFEWGRDRTCVSAGRGGGMEWRISDNRRFNPLPSTTTTPSSSIPFCLHSNQGRAEWRCLKRARSSLVTVKCCPTIPPFFCLNAIEHSPHRKMDRTRSRRQSDGCCARTHRRMRPLQSETRDE</sequence>
<reference evidence="2 3" key="1">
    <citation type="submission" date="2018-04" db="EMBL/GenBank/DDBJ databases">
        <title>The genome of golden apple snail Pomacea canaliculata provides insight into stress tolerance and invasive adaptation.</title>
        <authorList>
            <person name="Liu C."/>
            <person name="Liu B."/>
            <person name="Ren Y."/>
            <person name="Zhang Y."/>
            <person name="Wang H."/>
            <person name="Li S."/>
            <person name="Jiang F."/>
            <person name="Yin L."/>
            <person name="Zhang G."/>
            <person name="Qian W."/>
            <person name="Fan W."/>
        </authorList>
    </citation>
    <scope>NUCLEOTIDE SEQUENCE [LARGE SCALE GENOMIC DNA]</scope>
    <source>
        <strain evidence="2">SZHN2017</strain>
        <tissue evidence="2">Muscle</tissue>
    </source>
</reference>
<name>A0A2T7PWU3_POMCA</name>
<dbReference type="Proteomes" id="UP000245119">
    <property type="component" value="Linkage Group LG1"/>
</dbReference>
<proteinExistence type="predicted"/>
<gene>
    <name evidence="2" type="ORF">C0Q70_00496</name>
</gene>
<keyword evidence="3" id="KW-1185">Reference proteome</keyword>
<evidence type="ECO:0000256" key="1">
    <source>
        <dbReference type="SAM" id="MobiDB-lite"/>
    </source>
</evidence>
<evidence type="ECO:0000313" key="3">
    <source>
        <dbReference type="Proteomes" id="UP000245119"/>
    </source>
</evidence>
<accession>A0A2T7PWU3</accession>
<evidence type="ECO:0000313" key="2">
    <source>
        <dbReference type="EMBL" id="PVD37894.1"/>
    </source>
</evidence>
<feature type="region of interest" description="Disordered" evidence="1">
    <location>
        <begin position="182"/>
        <end position="214"/>
    </location>
</feature>
<dbReference type="AlphaFoldDB" id="A0A2T7PWU3"/>
<organism evidence="2 3">
    <name type="scientific">Pomacea canaliculata</name>
    <name type="common">Golden apple snail</name>
    <dbReference type="NCBI Taxonomy" id="400727"/>
    <lineage>
        <taxon>Eukaryota</taxon>
        <taxon>Metazoa</taxon>
        <taxon>Spiralia</taxon>
        <taxon>Lophotrochozoa</taxon>
        <taxon>Mollusca</taxon>
        <taxon>Gastropoda</taxon>
        <taxon>Caenogastropoda</taxon>
        <taxon>Architaenioglossa</taxon>
        <taxon>Ampullarioidea</taxon>
        <taxon>Ampullariidae</taxon>
        <taxon>Pomacea</taxon>
    </lineage>
</organism>